<keyword evidence="1" id="KW-1133">Transmembrane helix</keyword>
<evidence type="ECO:0000313" key="8">
    <source>
        <dbReference type="EMBL" id="CAF4395578.1"/>
    </source>
</evidence>
<evidence type="ECO:0000313" key="7">
    <source>
        <dbReference type="EMBL" id="CAF4302482.1"/>
    </source>
</evidence>
<keyword evidence="1" id="KW-0472">Membrane</keyword>
<evidence type="ECO:0000259" key="2">
    <source>
        <dbReference type="PROSITE" id="PS50878"/>
    </source>
</evidence>
<dbReference type="Proteomes" id="UP000663862">
    <property type="component" value="Unassembled WGS sequence"/>
</dbReference>
<dbReference type="InterPro" id="IPR005135">
    <property type="entry name" value="Endo/exonuclease/phosphatase"/>
</dbReference>
<dbReference type="EMBL" id="CAJNXB010003540">
    <property type="protein sequence ID" value="CAF3323359.1"/>
    <property type="molecule type" value="Genomic_DNA"/>
</dbReference>
<evidence type="ECO:0000313" key="10">
    <source>
        <dbReference type="EMBL" id="CAF4563856.1"/>
    </source>
</evidence>
<evidence type="ECO:0000313" key="6">
    <source>
        <dbReference type="EMBL" id="CAF3658050.1"/>
    </source>
</evidence>
<evidence type="ECO:0000313" key="11">
    <source>
        <dbReference type="Proteomes" id="UP000663833"/>
    </source>
</evidence>
<dbReference type="Proteomes" id="UP000663848">
    <property type="component" value="Unassembled WGS sequence"/>
</dbReference>
<sequence>MILYHTSIKCKLLDCETNFILIELSLSKETFYIGGLYVPPGSLPPFQLLSKHQNKSFYIFGDFNAKHTEWGCKNNNTSGVHLQNWLEATGNELIVPQKATSKRSDSIIDFGITCDATGWTSEVLDEGTSDHYPILFQSSISVGENSCFRITNWKIFTFFLTTIYEYWLSVVYNLDDESFFNIFSLFLTSLWDRCSNYEKVNKYRPPWPPYLVLMAKSTNRARRKYRRNRTFLNLQFFLNLKELFINERNHILESKAEKKLSWISNGHNIWKFAKPSFHSFSPPFHGLSIDKQKITISQEIVDKVADFFEEHFQEPKHDVNNPAHTEAIISYNQIEYTPNIPLEQITILEVNNEWKKFKGKKSTDSMGTSAYMLKQLPQEYITIITILFNKCALKGNFFEASKHAKVICLSKDGLFPAVNKLRPISLLPNVGKWYERIIHTRILKWCDQNNIYVDEQSGFTAQRRLQTRIISLIEDIRLTVTACNRPALVVFVDFLSAFDRMWYPALISTLKTLEMPLSLLKWIANWLKDRTLYIQHGDALSRKIKMFVGAPQGSILAATLFKLHIHFLPSCFMKITTHLFADDLALLFLGSVEKKFSHNIIDLEIQAKDVMFNLEKYANNMLLPVNVNKTKALLVHNIISPPLPRIKYKDQEIEFVSKFKYLGVTIACKLGWGIYLNNVLNSIRKIYNAMKILFYNIPKKFISLRRKLFLAYALPHFIWMFPIWFFLTEKQKEKTYSLYCSGIRLVYGLKGWDDISTMIISQEKSLYDFIFRYWYKFSYHLETANEATQYQHTWTAYLAAKSPDKIWYRSMGLRKNNFFLNRLSARAQHSKNDWISFRDNHKKQHEYFKNSTLYLNMFIYKYFLLPP</sequence>
<dbReference type="PROSITE" id="PS50878">
    <property type="entry name" value="RT_POL"/>
    <property type="match status" value="1"/>
</dbReference>
<dbReference type="AlphaFoldDB" id="A0A817QN83"/>
<proteinExistence type="predicted"/>
<dbReference type="Proteomes" id="UP000663851">
    <property type="component" value="Unassembled WGS sequence"/>
</dbReference>
<feature type="transmembrane region" description="Helical" evidence="1">
    <location>
        <begin position="708"/>
        <end position="727"/>
    </location>
</feature>
<gene>
    <name evidence="6" type="ORF">FME351_LOCUS24890</name>
    <name evidence="5" type="ORF">GRG538_LOCUS13436</name>
    <name evidence="8" type="ORF">HFQ381_LOCUS19709</name>
    <name evidence="3" type="ORF">LUA448_LOCUS2682</name>
    <name evidence="10" type="ORF">QYT958_LOCUS9163</name>
    <name evidence="4" type="ORF">TIS948_LOCUS20413</name>
    <name evidence="9" type="ORF">TSG867_LOCUS24676</name>
    <name evidence="7" type="ORF">UJA718_LOCUS12733</name>
</gene>
<dbReference type="SUPFAM" id="SSF56219">
    <property type="entry name" value="DNase I-like"/>
    <property type="match status" value="1"/>
</dbReference>
<dbReference type="EMBL" id="CAJOBQ010002295">
    <property type="protein sequence ID" value="CAF4551348.1"/>
    <property type="molecule type" value="Genomic_DNA"/>
</dbReference>
<evidence type="ECO:0000313" key="4">
    <source>
        <dbReference type="EMBL" id="CAF3323359.1"/>
    </source>
</evidence>
<dbReference type="Gene3D" id="3.60.10.10">
    <property type="entry name" value="Endonuclease/exonuclease/phosphatase"/>
    <property type="match status" value="1"/>
</dbReference>
<evidence type="ECO:0000313" key="3">
    <source>
        <dbReference type="EMBL" id="CAF3209349.1"/>
    </source>
</evidence>
<dbReference type="Pfam" id="PF14529">
    <property type="entry name" value="Exo_endo_phos_2"/>
    <property type="match status" value="1"/>
</dbReference>
<accession>A0A817QN83</accession>
<dbReference type="Proteomes" id="UP000663872">
    <property type="component" value="Unassembled WGS sequence"/>
</dbReference>
<dbReference type="OrthoDB" id="445826at2759"/>
<dbReference type="EMBL" id="CAJNYU010003282">
    <property type="protein sequence ID" value="CAF3658050.1"/>
    <property type="molecule type" value="Genomic_DNA"/>
</dbReference>
<protein>
    <recommendedName>
        <fullName evidence="2">Reverse transcriptase domain-containing protein</fullName>
    </recommendedName>
</protein>
<dbReference type="Proteomes" id="UP000663873">
    <property type="component" value="Unassembled WGS sequence"/>
</dbReference>
<dbReference type="Pfam" id="PF00078">
    <property type="entry name" value="RVT_1"/>
    <property type="match status" value="1"/>
</dbReference>
<dbReference type="PANTHER" id="PTHR19446">
    <property type="entry name" value="REVERSE TRANSCRIPTASES"/>
    <property type="match status" value="1"/>
</dbReference>
<keyword evidence="1" id="KW-0812">Transmembrane</keyword>
<dbReference type="EMBL" id="CAJNYD010000072">
    <property type="protein sequence ID" value="CAF3209349.1"/>
    <property type="molecule type" value="Genomic_DNA"/>
</dbReference>
<evidence type="ECO:0000313" key="12">
    <source>
        <dbReference type="Proteomes" id="UP000663873"/>
    </source>
</evidence>
<dbReference type="Proteomes" id="UP000663825">
    <property type="component" value="Unassembled WGS sequence"/>
</dbReference>
<dbReference type="InterPro" id="IPR000477">
    <property type="entry name" value="RT_dom"/>
</dbReference>
<organism evidence="3 11">
    <name type="scientific">Rotaria socialis</name>
    <dbReference type="NCBI Taxonomy" id="392032"/>
    <lineage>
        <taxon>Eukaryota</taxon>
        <taxon>Metazoa</taxon>
        <taxon>Spiralia</taxon>
        <taxon>Gnathifera</taxon>
        <taxon>Rotifera</taxon>
        <taxon>Eurotatoria</taxon>
        <taxon>Bdelloidea</taxon>
        <taxon>Philodinida</taxon>
        <taxon>Philodinidae</taxon>
        <taxon>Rotaria</taxon>
    </lineage>
</organism>
<dbReference type="EMBL" id="CAJOBO010001622">
    <property type="protein sequence ID" value="CAF4395578.1"/>
    <property type="molecule type" value="Genomic_DNA"/>
</dbReference>
<dbReference type="EMBL" id="CAJOBP010001673">
    <property type="protein sequence ID" value="CAF4302482.1"/>
    <property type="molecule type" value="Genomic_DNA"/>
</dbReference>
<dbReference type="EMBL" id="CAJNYT010001979">
    <property type="protein sequence ID" value="CAF3440495.1"/>
    <property type="molecule type" value="Genomic_DNA"/>
</dbReference>
<evidence type="ECO:0000313" key="5">
    <source>
        <dbReference type="EMBL" id="CAF3440495.1"/>
    </source>
</evidence>
<evidence type="ECO:0000256" key="1">
    <source>
        <dbReference type="SAM" id="Phobius"/>
    </source>
</evidence>
<comment type="caution">
    <text evidence="3">The sequence shown here is derived from an EMBL/GenBank/DDBJ whole genome shotgun (WGS) entry which is preliminary data.</text>
</comment>
<dbReference type="Proteomes" id="UP000663833">
    <property type="component" value="Unassembled WGS sequence"/>
</dbReference>
<dbReference type="InterPro" id="IPR036691">
    <property type="entry name" value="Endo/exonu/phosph_ase_sf"/>
</dbReference>
<name>A0A817QN83_9BILA</name>
<reference evidence="3" key="1">
    <citation type="submission" date="2021-02" db="EMBL/GenBank/DDBJ databases">
        <authorList>
            <person name="Nowell W R."/>
        </authorList>
    </citation>
    <scope>NUCLEOTIDE SEQUENCE</scope>
</reference>
<dbReference type="GO" id="GO:0003824">
    <property type="term" value="F:catalytic activity"/>
    <property type="evidence" value="ECO:0007669"/>
    <property type="project" value="InterPro"/>
</dbReference>
<dbReference type="Proteomes" id="UP000663869">
    <property type="component" value="Unassembled WGS sequence"/>
</dbReference>
<dbReference type="CDD" id="cd01650">
    <property type="entry name" value="RT_nLTR_like"/>
    <property type="match status" value="1"/>
</dbReference>
<dbReference type="EMBL" id="CAJOBR010000953">
    <property type="protein sequence ID" value="CAF4563856.1"/>
    <property type="molecule type" value="Genomic_DNA"/>
</dbReference>
<feature type="domain" description="Reverse transcriptase" evidence="2">
    <location>
        <begin position="390"/>
        <end position="666"/>
    </location>
</feature>
<evidence type="ECO:0000313" key="9">
    <source>
        <dbReference type="EMBL" id="CAF4551348.1"/>
    </source>
</evidence>
<keyword evidence="12" id="KW-1185">Reference proteome</keyword>